<evidence type="ECO:0000256" key="5">
    <source>
        <dbReference type="RuleBase" id="RU361235"/>
    </source>
</evidence>
<dbReference type="PROSITE" id="PS00122">
    <property type="entry name" value="CARBOXYLESTERASE_B_1"/>
    <property type="match status" value="1"/>
</dbReference>
<dbReference type="Pfam" id="PF00135">
    <property type="entry name" value="COesterase"/>
    <property type="match status" value="1"/>
</dbReference>
<dbReference type="Proteomes" id="UP000027135">
    <property type="component" value="Unassembled WGS sequence"/>
</dbReference>
<dbReference type="EC" id="3.1.1.-" evidence="5"/>
<feature type="signal peptide" evidence="5">
    <location>
        <begin position="1"/>
        <end position="24"/>
    </location>
</feature>
<evidence type="ECO:0000313" key="7">
    <source>
        <dbReference type="EMBL" id="KDR21551.1"/>
    </source>
</evidence>
<feature type="domain" description="Carboxylesterase type B" evidence="6">
    <location>
        <begin position="34"/>
        <end position="528"/>
    </location>
</feature>
<evidence type="ECO:0000259" key="6">
    <source>
        <dbReference type="Pfam" id="PF00135"/>
    </source>
</evidence>
<dbReference type="EMBL" id="KK852549">
    <property type="protein sequence ID" value="KDR21551.1"/>
    <property type="molecule type" value="Genomic_DNA"/>
</dbReference>
<dbReference type="InterPro" id="IPR002018">
    <property type="entry name" value="CarbesteraseB"/>
</dbReference>
<dbReference type="PROSITE" id="PS00941">
    <property type="entry name" value="CARBOXYLESTERASE_B_2"/>
    <property type="match status" value="1"/>
</dbReference>
<dbReference type="InterPro" id="IPR019819">
    <property type="entry name" value="Carboxylesterase_B_CS"/>
</dbReference>
<evidence type="ECO:0000256" key="3">
    <source>
        <dbReference type="ARBA" id="ARBA00022801"/>
    </source>
</evidence>
<dbReference type="InterPro" id="IPR050309">
    <property type="entry name" value="Type-B_Carboxylest/Lipase"/>
</dbReference>
<comment type="similarity">
    <text evidence="1 5">Belongs to the type-B carboxylesterase/lipase family.</text>
</comment>
<dbReference type="Gene3D" id="3.40.50.1820">
    <property type="entry name" value="alpha/beta hydrolase"/>
    <property type="match status" value="1"/>
</dbReference>
<keyword evidence="4" id="KW-0325">Glycoprotein</keyword>
<dbReference type="AlphaFoldDB" id="A0A067RCF4"/>
<protein>
    <recommendedName>
        <fullName evidence="5">Carboxylic ester hydrolase</fullName>
        <ecNumber evidence="5">3.1.1.-</ecNumber>
    </recommendedName>
</protein>
<name>A0A067RCF4_ZOONE</name>
<dbReference type="eggNOG" id="KOG1516">
    <property type="taxonomic scope" value="Eukaryota"/>
</dbReference>
<dbReference type="SUPFAM" id="SSF53474">
    <property type="entry name" value="alpha/beta-Hydrolases"/>
    <property type="match status" value="1"/>
</dbReference>
<keyword evidence="8" id="KW-1185">Reference proteome</keyword>
<sequence>MTSTVSSLFARIMILVVLFPEIKAEGECDHLKTIEVTVKDGTLRGTSLTSEKGRPFCVFLGIPYAQPPVGNLRFKPPQPVIPWQGVLSSTKDAADCMQPPPPFTQINVSEDCLYLNVYTPKLKTLNGTLLPVIVFISGGAFYMSSGSINTYKPQLFMDKDVLLVTFNYRVSAFGFLSTGDDESPGNYGMKDQVAVLRWVHDNIKEFGGDPNSVTIMGQSAGSASVHYHMLSPTTRGLFHNAISMDGTLISPWARSDNPEKIAKKLARLVNCPTEPSADLVECLRQRPATDLTDTIYKLCLFFILVTPGYAPVVEKHSERNLEPYLTQDPLQLILNGSFQQVPWLMGSNSQSSVFFFVTILNNPMLLNQLNENFEFILPNMMLPESMEPEQKQLSLQGIFDFYGLDHHKLRVEQEMQFIDMTTDRFFMHGTNKAALLHGLAGHRSIYKYNFAYRGLFSTSLCASLKNYGVSHSDELRYLFQWWPFNIKLPYSSEDLEVRDLLLTLWTNFAKFGNPTPSKSVNASDSSSLLENLVWHPIGDISADNHHVRYLNIGQVDAFPIDSLFLNENLGPVKLNMAEDLLKNRTEFWDSLPLSENVPCSIC</sequence>
<dbReference type="InParanoid" id="A0A067RCF4"/>
<keyword evidence="3 5" id="KW-0378">Hydrolase</keyword>
<evidence type="ECO:0000256" key="1">
    <source>
        <dbReference type="ARBA" id="ARBA00005964"/>
    </source>
</evidence>
<reference evidence="7 8" key="1">
    <citation type="journal article" date="2014" name="Nat. Commun.">
        <title>Molecular traces of alternative social organization in a termite genome.</title>
        <authorList>
            <person name="Terrapon N."/>
            <person name="Li C."/>
            <person name="Robertson H.M."/>
            <person name="Ji L."/>
            <person name="Meng X."/>
            <person name="Booth W."/>
            <person name="Chen Z."/>
            <person name="Childers C.P."/>
            <person name="Glastad K.M."/>
            <person name="Gokhale K."/>
            <person name="Gowin J."/>
            <person name="Gronenberg W."/>
            <person name="Hermansen R.A."/>
            <person name="Hu H."/>
            <person name="Hunt B.G."/>
            <person name="Huylmans A.K."/>
            <person name="Khalil S.M."/>
            <person name="Mitchell R.D."/>
            <person name="Munoz-Torres M.C."/>
            <person name="Mustard J.A."/>
            <person name="Pan H."/>
            <person name="Reese J.T."/>
            <person name="Scharf M.E."/>
            <person name="Sun F."/>
            <person name="Vogel H."/>
            <person name="Xiao J."/>
            <person name="Yang W."/>
            <person name="Yang Z."/>
            <person name="Yang Z."/>
            <person name="Zhou J."/>
            <person name="Zhu J."/>
            <person name="Brent C.S."/>
            <person name="Elsik C.G."/>
            <person name="Goodisman M.A."/>
            <person name="Liberles D.A."/>
            <person name="Roe R.M."/>
            <person name="Vargo E.L."/>
            <person name="Vilcinskas A."/>
            <person name="Wang J."/>
            <person name="Bornberg-Bauer E."/>
            <person name="Korb J."/>
            <person name="Zhang G."/>
            <person name="Liebig J."/>
        </authorList>
    </citation>
    <scope>NUCLEOTIDE SEQUENCE [LARGE SCALE GENOMIC DNA]</scope>
    <source>
        <tissue evidence="7">Whole organism</tissue>
    </source>
</reference>
<dbReference type="ESTHER" id="zoone-a0a067rcf4">
    <property type="family name" value="Carb_B_Arthropoda"/>
</dbReference>
<proteinExistence type="inferred from homology"/>
<keyword evidence="5" id="KW-0732">Signal</keyword>
<keyword evidence="2" id="KW-0719">Serine esterase</keyword>
<organism evidence="7 8">
    <name type="scientific">Zootermopsis nevadensis</name>
    <name type="common">Dampwood termite</name>
    <dbReference type="NCBI Taxonomy" id="136037"/>
    <lineage>
        <taxon>Eukaryota</taxon>
        <taxon>Metazoa</taxon>
        <taxon>Ecdysozoa</taxon>
        <taxon>Arthropoda</taxon>
        <taxon>Hexapoda</taxon>
        <taxon>Insecta</taxon>
        <taxon>Pterygota</taxon>
        <taxon>Neoptera</taxon>
        <taxon>Polyneoptera</taxon>
        <taxon>Dictyoptera</taxon>
        <taxon>Blattodea</taxon>
        <taxon>Blattoidea</taxon>
        <taxon>Termitoidae</taxon>
        <taxon>Termopsidae</taxon>
        <taxon>Zootermopsis</taxon>
    </lineage>
</organism>
<evidence type="ECO:0000256" key="2">
    <source>
        <dbReference type="ARBA" id="ARBA00022487"/>
    </source>
</evidence>
<feature type="chain" id="PRO_5005103821" description="Carboxylic ester hydrolase" evidence="5">
    <location>
        <begin position="25"/>
        <end position="602"/>
    </location>
</feature>
<dbReference type="InterPro" id="IPR029058">
    <property type="entry name" value="AB_hydrolase_fold"/>
</dbReference>
<dbReference type="OMA" id="RPDYFMD"/>
<accession>A0A067RCF4</accession>
<evidence type="ECO:0000313" key="8">
    <source>
        <dbReference type="Proteomes" id="UP000027135"/>
    </source>
</evidence>
<dbReference type="InterPro" id="IPR019826">
    <property type="entry name" value="Carboxylesterase_B_AS"/>
</dbReference>
<dbReference type="OrthoDB" id="6846267at2759"/>
<dbReference type="PANTHER" id="PTHR11559">
    <property type="entry name" value="CARBOXYLESTERASE"/>
    <property type="match status" value="1"/>
</dbReference>
<evidence type="ECO:0000256" key="4">
    <source>
        <dbReference type="ARBA" id="ARBA00023180"/>
    </source>
</evidence>
<dbReference type="GO" id="GO:0052689">
    <property type="term" value="F:carboxylic ester hydrolase activity"/>
    <property type="evidence" value="ECO:0007669"/>
    <property type="project" value="UniProtKB-KW"/>
</dbReference>
<gene>
    <name evidence="7" type="ORF">L798_01705</name>
</gene>